<feature type="compositionally biased region" description="Acidic residues" evidence="7">
    <location>
        <begin position="1716"/>
        <end position="1726"/>
    </location>
</feature>
<reference evidence="9" key="1">
    <citation type="submission" date="2019-03" db="EMBL/GenBank/DDBJ databases">
        <title>Long read genome sequence of the mycoparasitic Pythium oligandrum ATCC 38472 isolated from sugarbeet rhizosphere.</title>
        <authorList>
            <person name="Gaulin E."/>
        </authorList>
    </citation>
    <scope>NUCLEOTIDE SEQUENCE</scope>
    <source>
        <strain evidence="9">ATCC 38472_TT</strain>
    </source>
</reference>
<dbReference type="Proteomes" id="UP000794436">
    <property type="component" value="Unassembled WGS sequence"/>
</dbReference>
<proteinExistence type="inferred from homology"/>
<dbReference type="GO" id="GO:1990414">
    <property type="term" value="P:replication-born double-strand break repair via sister chromatid exchange"/>
    <property type="evidence" value="ECO:0007669"/>
    <property type="project" value="TreeGrafter"/>
</dbReference>
<feature type="compositionally biased region" description="Basic and acidic residues" evidence="7">
    <location>
        <begin position="105"/>
        <end position="124"/>
    </location>
</feature>
<dbReference type="Pfam" id="PF12830">
    <property type="entry name" value="Nipped-B_C"/>
    <property type="match status" value="1"/>
</dbReference>
<evidence type="ECO:0000313" key="9">
    <source>
        <dbReference type="EMBL" id="TMW68669.1"/>
    </source>
</evidence>
<evidence type="ECO:0000256" key="2">
    <source>
        <dbReference type="ARBA" id="ARBA00009252"/>
    </source>
</evidence>
<organism evidence="9 10">
    <name type="scientific">Pythium oligandrum</name>
    <name type="common">Mycoparasitic fungus</name>
    <dbReference type="NCBI Taxonomy" id="41045"/>
    <lineage>
        <taxon>Eukaryota</taxon>
        <taxon>Sar</taxon>
        <taxon>Stramenopiles</taxon>
        <taxon>Oomycota</taxon>
        <taxon>Peronosporomycetes</taxon>
        <taxon>Pythiales</taxon>
        <taxon>Pythiaceae</taxon>
        <taxon>Pythium</taxon>
    </lineage>
</organism>
<dbReference type="Gene3D" id="1.25.10.10">
    <property type="entry name" value="Leucine-rich Repeat Variant"/>
    <property type="match status" value="2"/>
</dbReference>
<keyword evidence="3 6" id="KW-0677">Repeat</keyword>
<feature type="region of interest" description="Disordered" evidence="7">
    <location>
        <begin position="79"/>
        <end position="148"/>
    </location>
</feature>
<feature type="domain" description="Sister chromatid cohesion C-terminal" evidence="8">
    <location>
        <begin position="1353"/>
        <end position="1542"/>
    </location>
</feature>
<dbReference type="InterPro" id="IPR024986">
    <property type="entry name" value="Nipped-B_C"/>
</dbReference>
<dbReference type="InterPro" id="IPR011989">
    <property type="entry name" value="ARM-like"/>
</dbReference>
<protein>
    <recommendedName>
        <fullName evidence="6">Sister chromatid cohesion protein</fullName>
    </recommendedName>
</protein>
<accession>A0A8K1FPS6</accession>
<evidence type="ECO:0000256" key="7">
    <source>
        <dbReference type="SAM" id="MobiDB-lite"/>
    </source>
</evidence>
<dbReference type="InterPro" id="IPR016024">
    <property type="entry name" value="ARM-type_fold"/>
</dbReference>
<dbReference type="GO" id="GO:0071169">
    <property type="term" value="P:establishment of protein localization to chromatin"/>
    <property type="evidence" value="ECO:0007669"/>
    <property type="project" value="TreeGrafter"/>
</dbReference>
<evidence type="ECO:0000256" key="5">
    <source>
        <dbReference type="ARBA" id="ARBA00023306"/>
    </source>
</evidence>
<dbReference type="InterPro" id="IPR026003">
    <property type="entry name" value="Cohesin_HEAT"/>
</dbReference>
<evidence type="ECO:0000313" key="10">
    <source>
        <dbReference type="Proteomes" id="UP000794436"/>
    </source>
</evidence>
<comment type="subcellular location">
    <subcellularLocation>
        <location evidence="1 6">Nucleus</location>
    </subcellularLocation>
</comment>
<dbReference type="OrthoDB" id="418242at2759"/>
<evidence type="ECO:0000259" key="8">
    <source>
        <dbReference type="Pfam" id="PF12830"/>
    </source>
</evidence>
<gene>
    <name evidence="9" type="ORF">Poli38472_006137</name>
</gene>
<keyword evidence="10" id="KW-1185">Reference proteome</keyword>
<dbReference type="GO" id="GO:0003682">
    <property type="term" value="F:chromatin binding"/>
    <property type="evidence" value="ECO:0007669"/>
    <property type="project" value="TreeGrafter"/>
</dbReference>
<dbReference type="InterPro" id="IPR033031">
    <property type="entry name" value="Scc2/Nipped-B"/>
</dbReference>
<dbReference type="GO" id="GO:0090694">
    <property type="term" value="C:Scc2-Scc4 cohesin loading complex"/>
    <property type="evidence" value="ECO:0007669"/>
    <property type="project" value="TreeGrafter"/>
</dbReference>
<comment type="caution">
    <text evidence="9">The sequence shown here is derived from an EMBL/GenBank/DDBJ whole genome shotgun (WGS) entry which is preliminary data.</text>
</comment>
<sequence length="1726" mass="192017">MYLCPLLGSNGHQNENHVQPIAVPAGQSRLRADVNVARLTAILKSHQSDLLPQQTQPAISEASLAALPPWAQTVIRAQSEAGPSAKPQEVKNSKRRHNGASKGDVLSKRARQLEKKPHLDQPRPDDDDSMEGVALSQDTEGGDGDATQRSTFTHAKRLAEQVEKYSRTLEQVVEAVQNRLASDAMQDSSVDLFTNAEIKTLVQSLKIMHKNGLIGKCEPDLLVTLIGHLDKQVQIGLTLDILGTMMLNNGDEEWQPSGIDVRLAARIQSSLDVALCELLIMSTPGIDRRILSEEIIDNCIQLFNNSVQRLILPCIDPTMWPSLSSQDRPRSAQKGSRCASPANFNVKSNKNVRKAMERLVPVVFEFMEQLSQLITVVKLADRWILHFSTAMTSLFLLEYSAFSTALQRGGILVLRGIFLEYGKHRDLVLDEIVTVIMKLPTAKRNLRTVKLFGSSNTIQMVTTLVCALMQVCASVTPSFPMKSQSNPAMQDGEHGDEMARYFAVGMNAAKESAKSFVSSLLRECLKKNEERDNRVVLENFVDDLLVMFVHPEWTGAEVLLEVLSTSLAGIVGTNLSKDSRKLESQHSLMALQLVGRICACIKMHQSAALRETFDDETSQSLYHDHEEYIRDLLFTGSERNTSIGEDVVLKHIVVYYMRNSLHETIYQDAKRMLLSRFIAESTNAGGEVGLDAPVWHSHWDSSSTGIDSASKVVAPSADIGMRAHLHLVIAREFCSLFDTLLMHLMALLTRGIPTFRARVMKALGGIVDVDPMLMAETNVRTAVSRCFLDEATSVRQAAVDLVGKYITLQPLLFDRYFGMLSERLRDKGISVRKSVCRIFRMYLVYASSTEHSDLELSNDDLRRRSTCMRSLVERVGDIMEEEVVKNFIIDTFQEVWFGSELSSRQLSEFHGFTDENAGSSDVPPGWTIIESTKNKRQGIEYMSTDGSTVSSIKDAWAAYRTPQITPSSVVKSKQSKMDDTPDVVSTIVEVTHDMTNLDWFVALLRRLLHDESNGTASKDTPRKRSIKDRSDDVAVAQARSEKIVACLIECLMQLEEDNELKGVTIEGAESQFLSCFKALGAFAEASPVLLLPHIEALMVYLKSDDKFSKATESKVQSVVVGMVSNVVAHSERISNRVADMLEDDLKTLIFRAPPSVVGPSIRCLATLATHTRRPPVLLFKLLDTFYGYLAKFMNVESLATIKPDVNGSLQRALFAAGQIGGSLDLDEYDVPEAAGSKLTKGTIMDSLYSIYSVYLSLEGNAACTAKAFQGLGYLFKLRPRFLLQMQQDGVLDRLLQKSSNEVKLQCVVSMKELLQHEELRLERGAAKKKMNKEKSKQEQVQGDQEGEASLIGGVMQAQLPNILALSLEKQVRVRSEAAACIAVLLTQGLVSPLHCIPNLVALETDQVVPIRDLAHSQLVALHDKFPTLLNTPAIQGILLSYSFQVKVFGKCSVFALDKDKKEYSLFGRLYTSCLRSQRTQRSIFLKALINQFSDNGSIFSASDFNSNPMQSIGYLSYLAQVLTALPYDVEDEPLYLIYLINRYVTLKLGPILQELKQDFAALGIVPAGISNDDFDMASVDITSCHSGDLDDSQLERIQGLCCIAYAIHLLVRIKFFLKEIYLLDNERCQTYQPGVATNATDQAVVVAERAAALQVPTTEDLQGESLLELTWNLFVHTWQAFQDDQHQMDFDVHEDGRSKKKKGRRRKTVTKLQVESEGEEVEGFDG</sequence>
<dbReference type="SUPFAM" id="SSF48371">
    <property type="entry name" value="ARM repeat"/>
    <property type="match status" value="1"/>
</dbReference>
<evidence type="ECO:0000256" key="6">
    <source>
        <dbReference type="RuleBase" id="RU364107"/>
    </source>
</evidence>
<dbReference type="PANTHER" id="PTHR21704:SF18">
    <property type="entry name" value="NIPPED-B-LIKE PROTEIN"/>
    <property type="match status" value="1"/>
</dbReference>
<evidence type="ECO:0000256" key="4">
    <source>
        <dbReference type="ARBA" id="ARBA00023242"/>
    </source>
</evidence>
<dbReference type="GO" id="GO:0010468">
    <property type="term" value="P:regulation of gene expression"/>
    <property type="evidence" value="ECO:0007669"/>
    <property type="project" value="InterPro"/>
</dbReference>
<keyword evidence="5 6" id="KW-0131">Cell cycle</keyword>
<dbReference type="GO" id="GO:0140588">
    <property type="term" value="P:chromatin looping"/>
    <property type="evidence" value="ECO:0007669"/>
    <property type="project" value="InterPro"/>
</dbReference>
<keyword evidence="4 6" id="KW-0539">Nucleus</keyword>
<dbReference type="PANTHER" id="PTHR21704">
    <property type="entry name" value="NIPPED-B-LIKE PROTEIN DELANGIN SCC2-RELATED"/>
    <property type="match status" value="1"/>
</dbReference>
<dbReference type="Pfam" id="PF12765">
    <property type="entry name" value="Cohesin_HEAT"/>
    <property type="match status" value="1"/>
</dbReference>
<dbReference type="CDD" id="cd23958">
    <property type="entry name" value="SCC2"/>
    <property type="match status" value="1"/>
</dbReference>
<dbReference type="GO" id="GO:0061775">
    <property type="term" value="F:cohesin loader activity"/>
    <property type="evidence" value="ECO:0007669"/>
    <property type="project" value="InterPro"/>
</dbReference>
<evidence type="ECO:0000256" key="1">
    <source>
        <dbReference type="ARBA" id="ARBA00004123"/>
    </source>
</evidence>
<evidence type="ECO:0000256" key="3">
    <source>
        <dbReference type="ARBA" id="ARBA00022737"/>
    </source>
</evidence>
<feature type="compositionally biased region" description="Basic residues" evidence="7">
    <location>
        <begin position="1698"/>
        <end position="1709"/>
    </location>
</feature>
<name>A0A8K1FPS6_PYTOL</name>
<feature type="region of interest" description="Disordered" evidence="7">
    <location>
        <begin position="1694"/>
        <end position="1726"/>
    </location>
</feature>
<comment type="similarity">
    <text evidence="2 6">Belongs to the SCC2/Nipped-B family.</text>
</comment>
<dbReference type="EMBL" id="SPLM01000002">
    <property type="protein sequence ID" value="TMW68669.1"/>
    <property type="molecule type" value="Genomic_DNA"/>
</dbReference>
<dbReference type="GO" id="GO:0034087">
    <property type="term" value="P:establishment of mitotic sister chromatid cohesion"/>
    <property type="evidence" value="ECO:0007669"/>
    <property type="project" value="TreeGrafter"/>
</dbReference>